<sequence length="131" mass="14958">MASKRSLSDKHCGTTDPPRKHQTFGNPITNHRTTREGSLAKISTDFNFNGTCCNNYCYNFLNSSTHGINLIQQQAIVEVDELRMNEYSATGRAELRNMSLVRLIIEQCLNELQRFRFSIKRCKGKSKVIAQ</sequence>
<proteinExistence type="predicted"/>
<evidence type="ECO:0000313" key="3">
    <source>
        <dbReference type="Proteomes" id="UP001293254"/>
    </source>
</evidence>
<organism evidence="2 3">
    <name type="scientific">Sesamum alatum</name>
    <dbReference type="NCBI Taxonomy" id="300844"/>
    <lineage>
        <taxon>Eukaryota</taxon>
        <taxon>Viridiplantae</taxon>
        <taxon>Streptophyta</taxon>
        <taxon>Embryophyta</taxon>
        <taxon>Tracheophyta</taxon>
        <taxon>Spermatophyta</taxon>
        <taxon>Magnoliopsida</taxon>
        <taxon>eudicotyledons</taxon>
        <taxon>Gunneridae</taxon>
        <taxon>Pentapetalae</taxon>
        <taxon>asterids</taxon>
        <taxon>lamiids</taxon>
        <taxon>Lamiales</taxon>
        <taxon>Pedaliaceae</taxon>
        <taxon>Sesamum</taxon>
    </lineage>
</organism>
<gene>
    <name evidence="2" type="ORF">Salat_0350900</name>
</gene>
<dbReference type="EMBL" id="JACGWO010000001">
    <property type="protein sequence ID" value="KAK4440160.1"/>
    <property type="molecule type" value="Genomic_DNA"/>
</dbReference>
<evidence type="ECO:0000256" key="1">
    <source>
        <dbReference type="SAM" id="MobiDB-lite"/>
    </source>
</evidence>
<feature type="compositionally biased region" description="Basic and acidic residues" evidence="1">
    <location>
        <begin position="1"/>
        <end position="19"/>
    </location>
</feature>
<reference evidence="2" key="2">
    <citation type="journal article" date="2024" name="Plant">
        <title>Genomic evolution and insights into agronomic trait innovations of Sesamum species.</title>
        <authorList>
            <person name="Miao H."/>
            <person name="Wang L."/>
            <person name="Qu L."/>
            <person name="Liu H."/>
            <person name="Sun Y."/>
            <person name="Le M."/>
            <person name="Wang Q."/>
            <person name="Wei S."/>
            <person name="Zheng Y."/>
            <person name="Lin W."/>
            <person name="Duan Y."/>
            <person name="Cao H."/>
            <person name="Xiong S."/>
            <person name="Wang X."/>
            <person name="Wei L."/>
            <person name="Li C."/>
            <person name="Ma Q."/>
            <person name="Ju M."/>
            <person name="Zhao R."/>
            <person name="Li G."/>
            <person name="Mu C."/>
            <person name="Tian Q."/>
            <person name="Mei H."/>
            <person name="Zhang T."/>
            <person name="Gao T."/>
            <person name="Zhang H."/>
        </authorList>
    </citation>
    <scope>NUCLEOTIDE SEQUENCE</scope>
    <source>
        <strain evidence="2">3651</strain>
    </source>
</reference>
<dbReference type="Proteomes" id="UP001293254">
    <property type="component" value="Unassembled WGS sequence"/>
</dbReference>
<comment type="caution">
    <text evidence="2">The sequence shown here is derived from an EMBL/GenBank/DDBJ whole genome shotgun (WGS) entry which is preliminary data.</text>
</comment>
<keyword evidence="3" id="KW-1185">Reference proteome</keyword>
<accession>A0AAE1Z0P3</accession>
<feature type="region of interest" description="Disordered" evidence="1">
    <location>
        <begin position="1"/>
        <end position="32"/>
    </location>
</feature>
<evidence type="ECO:0000313" key="2">
    <source>
        <dbReference type="EMBL" id="KAK4440160.1"/>
    </source>
</evidence>
<name>A0AAE1Z0P3_9LAMI</name>
<reference evidence="2" key="1">
    <citation type="submission" date="2020-06" db="EMBL/GenBank/DDBJ databases">
        <authorList>
            <person name="Li T."/>
            <person name="Hu X."/>
            <person name="Zhang T."/>
            <person name="Song X."/>
            <person name="Zhang H."/>
            <person name="Dai N."/>
            <person name="Sheng W."/>
            <person name="Hou X."/>
            <person name="Wei L."/>
        </authorList>
    </citation>
    <scope>NUCLEOTIDE SEQUENCE</scope>
    <source>
        <strain evidence="2">3651</strain>
        <tissue evidence="2">Leaf</tissue>
    </source>
</reference>
<protein>
    <submittedName>
        <fullName evidence="2">Uncharacterized protein</fullName>
    </submittedName>
</protein>
<dbReference type="AlphaFoldDB" id="A0AAE1Z0P3"/>